<proteinExistence type="predicted"/>
<name>A0ABM8G8C1_9MICO</name>
<reference evidence="2" key="1">
    <citation type="journal article" date="2019" name="Int. J. Syst. Evol. Microbiol.">
        <title>The Global Catalogue of Microorganisms (GCM) 10K type strain sequencing project: providing services to taxonomists for standard genome sequencing and annotation.</title>
        <authorList>
            <consortium name="The Broad Institute Genomics Platform"/>
            <consortium name="The Broad Institute Genome Sequencing Center for Infectious Disease"/>
            <person name="Wu L."/>
            <person name="Ma J."/>
        </authorList>
    </citation>
    <scope>NUCLEOTIDE SEQUENCE [LARGE SCALE GENOMIC DNA]</scope>
    <source>
        <strain evidence="2">NBRC 108725</strain>
    </source>
</reference>
<protein>
    <submittedName>
        <fullName evidence="1">Uncharacterized protein</fullName>
    </submittedName>
</protein>
<evidence type="ECO:0000313" key="2">
    <source>
        <dbReference type="Proteomes" id="UP001321498"/>
    </source>
</evidence>
<dbReference type="Proteomes" id="UP001321498">
    <property type="component" value="Chromosome"/>
</dbReference>
<keyword evidence="2" id="KW-1185">Reference proteome</keyword>
<gene>
    <name evidence="1" type="ORF">GCM10025866_03360</name>
</gene>
<sequence length="131" mass="13884">MLVAVDERGTLAPGHLDRDDLAVEQARVLRGDRALVRAQGVGVLAFARDPVLLAQHLRRSDVAVRQRVEAPSGALATAGQRVLEHERTGQTAAALLGVVRSVAHRLDAGGEHDVGDAGLHLHRGVHDGLQP</sequence>
<dbReference type="EMBL" id="AP027731">
    <property type="protein sequence ID" value="BDZ44427.1"/>
    <property type="molecule type" value="Genomic_DNA"/>
</dbReference>
<evidence type="ECO:0000313" key="1">
    <source>
        <dbReference type="EMBL" id="BDZ44427.1"/>
    </source>
</evidence>
<organism evidence="1 2">
    <name type="scientific">Naasia aerilata</name>
    <dbReference type="NCBI Taxonomy" id="1162966"/>
    <lineage>
        <taxon>Bacteria</taxon>
        <taxon>Bacillati</taxon>
        <taxon>Actinomycetota</taxon>
        <taxon>Actinomycetes</taxon>
        <taxon>Micrococcales</taxon>
        <taxon>Microbacteriaceae</taxon>
        <taxon>Naasia</taxon>
    </lineage>
</organism>
<accession>A0ABM8G8C1</accession>